<keyword evidence="1" id="KW-0812">Transmembrane</keyword>
<evidence type="ECO:0000313" key="3">
    <source>
        <dbReference type="Proteomes" id="UP000799538"/>
    </source>
</evidence>
<feature type="transmembrane region" description="Helical" evidence="1">
    <location>
        <begin position="27"/>
        <end position="44"/>
    </location>
</feature>
<evidence type="ECO:0000313" key="2">
    <source>
        <dbReference type="EMBL" id="KAF2219722.1"/>
    </source>
</evidence>
<organism evidence="2 3">
    <name type="scientific">Elsinoe ampelina</name>
    <dbReference type="NCBI Taxonomy" id="302913"/>
    <lineage>
        <taxon>Eukaryota</taxon>
        <taxon>Fungi</taxon>
        <taxon>Dikarya</taxon>
        <taxon>Ascomycota</taxon>
        <taxon>Pezizomycotina</taxon>
        <taxon>Dothideomycetes</taxon>
        <taxon>Dothideomycetidae</taxon>
        <taxon>Myriangiales</taxon>
        <taxon>Elsinoaceae</taxon>
        <taxon>Elsinoe</taxon>
    </lineage>
</organism>
<accession>A0A6A6G1Y2</accession>
<proteinExistence type="predicted"/>
<keyword evidence="1" id="KW-0472">Membrane</keyword>
<sequence>MMGRASNSPCHEAPMAWCTFSPSHVKLSHTMIGCFMLFVAILITQRASRTIRINHDQAQN</sequence>
<evidence type="ECO:0000256" key="1">
    <source>
        <dbReference type="SAM" id="Phobius"/>
    </source>
</evidence>
<name>A0A6A6G1Y2_9PEZI</name>
<reference evidence="3" key="1">
    <citation type="journal article" date="2020" name="Stud. Mycol.">
        <title>101 Dothideomycetes genomes: A test case for predicting lifestyles and emergence of pathogens.</title>
        <authorList>
            <person name="Haridas S."/>
            <person name="Albert R."/>
            <person name="Binder M."/>
            <person name="Bloem J."/>
            <person name="LaButti K."/>
            <person name="Salamov A."/>
            <person name="Andreopoulos B."/>
            <person name="Baker S."/>
            <person name="Barry K."/>
            <person name="Bills G."/>
            <person name="Bluhm B."/>
            <person name="Cannon C."/>
            <person name="Castanera R."/>
            <person name="Culley D."/>
            <person name="Daum C."/>
            <person name="Ezra D."/>
            <person name="Gonzalez J."/>
            <person name="Henrissat B."/>
            <person name="Kuo A."/>
            <person name="Liang C."/>
            <person name="Lipzen A."/>
            <person name="Lutzoni F."/>
            <person name="Magnuson J."/>
            <person name="Mondo S."/>
            <person name="Nolan M."/>
            <person name="Ohm R."/>
            <person name="Pangilinan J."/>
            <person name="Park H.-J."/>
            <person name="Ramirez L."/>
            <person name="Alfaro M."/>
            <person name="Sun H."/>
            <person name="Tritt A."/>
            <person name="Yoshinaga Y."/>
            <person name="Zwiers L.-H."/>
            <person name="Turgeon B."/>
            <person name="Goodwin S."/>
            <person name="Spatafora J."/>
            <person name="Crous P."/>
            <person name="Grigoriev I."/>
        </authorList>
    </citation>
    <scope>NUCLEOTIDE SEQUENCE [LARGE SCALE GENOMIC DNA]</scope>
    <source>
        <strain evidence="3">CECT 20119</strain>
    </source>
</reference>
<dbReference type="AlphaFoldDB" id="A0A6A6G1Y2"/>
<keyword evidence="3" id="KW-1185">Reference proteome</keyword>
<protein>
    <submittedName>
        <fullName evidence="2">Uncharacterized protein</fullName>
    </submittedName>
</protein>
<dbReference type="Proteomes" id="UP000799538">
    <property type="component" value="Unassembled WGS sequence"/>
</dbReference>
<gene>
    <name evidence="2" type="ORF">BDZ85DRAFT_268244</name>
</gene>
<keyword evidence="1" id="KW-1133">Transmembrane helix</keyword>
<dbReference type="EMBL" id="ML992515">
    <property type="protein sequence ID" value="KAF2219722.1"/>
    <property type="molecule type" value="Genomic_DNA"/>
</dbReference>